<dbReference type="GO" id="GO:0016020">
    <property type="term" value="C:membrane"/>
    <property type="evidence" value="ECO:0007669"/>
    <property type="project" value="TreeGrafter"/>
</dbReference>
<organism evidence="11 12">
    <name type="scientific">Spizaetus tyrannus</name>
    <name type="common">black hawk-eagle</name>
    <dbReference type="NCBI Taxonomy" id="252798"/>
    <lineage>
        <taxon>Eukaryota</taxon>
        <taxon>Metazoa</taxon>
        <taxon>Chordata</taxon>
        <taxon>Craniata</taxon>
        <taxon>Vertebrata</taxon>
        <taxon>Euteleostomi</taxon>
        <taxon>Archelosauria</taxon>
        <taxon>Archosauria</taxon>
        <taxon>Dinosauria</taxon>
        <taxon>Saurischia</taxon>
        <taxon>Theropoda</taxon>
        <taxon>Coelurosauria</taxon>
        <taxon>Aves</taxon>
        <taxon>Neognathae</taxon>
        <taxon>Neoaves</taxon>
        <taxon>Telluraves</taxon>
        <taxon>Accipitrimorphae</taxon>
        <taxon>Accipitriformes</taxon>
        <taxon>Accipitridae</taxon>
        <taxon>Accipitrinae</taxon>
        <taxon>Spizaetus</taxon>
    </lineage>
</organism>
<keyword evidence="2 8" id="KW-0547">Nucleotide-binding</keyword>
<dbReference type="AlphaFoldDB" id="A0A7L0CFB2"/>
<dbReference type="Pfam" id="PF02736">
    <property type="entry name" value="Myosin_N"/>
    <property type="match status" value="1"/>
</dbReference>
<feature type="binding site" evidence="8">
    <location>
        <begin position="141"/>
        <end position="148"/>
    </location>
    <ligand>
        <name>ATP</name>
        <dbReference type="ChEBI" id="CHEBI:30616"/>
    </ligand>
</feature>
<accession>A0A7L0CFB2</accession>
<dbReference type="SMART" id="SM00242">
    <property type="entry name" value="MYSc"/>
    <property type="match status" value="1"/>
</dbReference>
<dbReference type="GO" id="GO:0003012">
    <property type="term" value="P:muscle system process"/>
    <property type="evidence" value="ECO:0007669"/>
    <property type="project" value="UniProtKB-ARBA"/>
</dbReference>
<keyword evidence="7 8" id="KW-0009">Actin-binding</keyword>
<evidence type="ECO:0000256" key="5">
    <source>
        <dbReference type="ARBA" id="ARBA00023123"/>
    </source>
</evidence>
<dbReference type="GO" id="GO:0005524">
    <property type="term" value="F:ATP binding"/>
    <property type="evidence" value="ECO:0007669"/>
    <property type="project" value="UniProtKB-UniRule"/>
</dbReference>
<dbReference type="Gene3D" id="2.30.30.360">
    <property type="entry name" value="Myosin S1 fragment, N-terminal"/>
    <property type="match status" value="1"/>
</dbReference>
<evidence type="ECO:0000256" key="7">
    <source>
        <dbReference type="ARBA" id="ARBA00023203"/>
    </source>
</evidence>
<evidence type="ECO:0000256" key="6">
    <source>
        <dbReference type="ARBA" id="ARBA00023175"/>
    </source>
</evidence>
<name>A0A7L0CFB2_9AVES</name>
<evidence type="ECO:0000256" key="3">
    <source>
        <dbReference type="ARBA" id="ARBA00022840"/>
    </source>
</evidence>
<feature type="non-terminal residue" evidence="11">
    <location>
        <position position="1"/>
    </location>
</feature>
<feature type="domain" description="Myosin N-terminal SH3-like" evidence="10">
    <location>
        <begin position="33"/>
        <end position="81"/>
    </location>
</feature>
<sequence length="594" mass="66631">MSSDSEMAIFGEAAPYLRKSEKERIEAQNKPFDAKTSVFVVHPKESFVKGTIQSKESGKVTVKTEGGEVGKMQDLQTALNSHSGLLADMHAPFFALTDPDREGRSNLLHEPSQSFCVLHLQSLFVSASFTDRENQSILITGESGAGKTVNTKRVIQYFATIAASGEKKKEEQAGKMQGTLEDQIISANPLLEAFGNAKTVRNDNSSRFGKFIRIHFGATGKLASADIETYLLEKSRVTFQLKAERSYHIFYQIMSNKKPELIDMLLITTNPYDYHFVSQGEITVPSINDQEELMATDSAIDILGFTADEKTAIYKLTGAVMHYGNLKFKQKQREEQAEPDGTEVADKAAYLMGLNSADLLKALCYPRVKVGNEYVTKGQTVQQVNNAVGALAKAVYEKMFLWMVVRINQQLDTKQPRQYFIGVLDIAGFEIFDASITEITFNSLEQLCINFTNEKLQQFFNHHMFVLEQEEYKKEGIEWTFIDFGMDLAACIELIEKPMGIFSILEEECMFPKATDTSFKNKLYDQHLGKSNNFQKPKPGKGKAEAHFSLVHYAGTVDYNISGWLEKNKDPLNETVIGLYQKSSVKTLALLFAS</sequence>
<dbReference type="PANTHER" id="PTHR13140">
    <property type="entry name" value="MYOSIN"/>
    <property type="match status" value="1"/>
</dbReference>
<dbReference type="FunFam" id="1.20.120.720:FF:000001">
    <property type="entry name" value="Myosin heavy chain, muscle"/>
    <property type="match status" value="1"/>
</dbReference>
<dbReference type="PANTHER" id="PTHR13140:SF857">
    <property type="entry name" value="MYOSIN-11"/>
    <property type="match status" value="1"/>
</dbReference>
<gene>
    <name evidence="11" type="primary">Myss_3</name>
    <name evidence="11" type="ORF">SPITYR_R05789</name>
</gene>
<evidence type="ECO:0000256" key="2">
    <source>
        <dbReference type="ARBA" id="ARBA00022741"/>
    </source>
</evidence>
<dbReference type="InterPro" id="IPR001609">
    <property type="entry name" value="Myosin_head_motor_dom-like"/>
</dbReference>
<feature type="domain" description="Myosin motor" evidence="9">
    <location>
        <begin position="1"/>
        <end position="594"/>
    </location>
</feature>
<dbReference type="FunFam" id="3.40.850.10:FF:000115">
    <property type="entry name" value="Myosin heavy polypeptide 6"/>
    <property type="match status" value="1"/>
</dbReference>
<comment type="caution">
    <text evidence="11">The sequence shown here is derived from an EMBL/GenBank/DDBJ whole genome shotgun (WGS) entry which is preliminary data.</text>
</comment>
<evidence type="ECO:0000313" key="12">
    <source>
        <dbReference type="Proteomes" id="UP000519115"/>
    </source>
</evidence>
<evidence type="ECO:0000313" key="11">
    <source>
        <dbReference type="EMBL" id="NXJ58367.1"/>
    </source>
</evidence>
<reference evidence="11 12" key="1">
    <citation type="submission" date="2019-09" db="EMBL/GenBank/DDBJ databases">
        <title>Bird 10,000 Genomes (B10K) Project - Family phase.</title>
        <authorList>
            <person name="Zhang G."/>
        </authorList>
    </citation>
    <scope>NUCLEOTIDE SEQUENCE [LARGE SCALE GENOMIC DNA]</scope>
    <source>
        <strain evidence="11">B10K-DU-007-42</strain>
        <tissue evidence="11">Muscle</tissue>
    </source>
</reference>
<dbReference type="Gene3D" id="1.10.10.820">
    <property type="match status" value="1"/>
</dbReference>
<dbReference type="FunFam" id="1.20.58.530:FF:000001">
    <property type="entry name" value="Myosin heavy chain"/>
    <property type="match status" value="1"/>
</dbReference>
<evidence type="ECO:0000256" key="8">
    <source>
        <dbReference type="PROSITE-ProRule" id="PRU00782"/>
    </source>
</evidence>
<dbReference type="GO" id="GO:0005737">
    <property type="term" value="C:cytoplasm"/>
    <property type="evidence" value="ECO:0007669"/>
    <property type="project" value="TreeGrafter"/>
</dbReference>
<dbReference type="EMBL" id="VXAF01001592">
    <property type="protein sequence ID" value="NXJ58367.1"/>
    <property type="molecule type" value="Genomic_DNA"/>
</dbReference>
<dbReference type="InterPro" id="IPR004009">
    <property type="entry name" value="SH3_Myosin"/>
</dbReference>
<keyword evidence="4" id="KW-0175">Coiled coil</keyword>
<comment type="caution">
    <text evidence="8">Lacks conserved residue(s) required for the propagation of feature annotation.</text>
</comment>
<dbReference type="CDD" id="cd01377">
    <property type="entry name" value="MYSc_class_II"/>
    <property type="match status" value="1"/>
</dbReference>
<dbReference type="SUPFAM" id="SSF50084">
    <property type="entry name" value="Myosin S1 fragment, N-terminal domain"/>
    <property type="match status" value="1"/>
</dbReference>
<keyword evidence="3 8" id="KW-0067">ATP-binding</keyword>
<dbReference type="InterPro" id="IPR008989">
    <property type="entry name" value="Myosin_S1_N"/>
</dbReference>
<dbReference type="FunFam" id="1.10.10.820:FF:000001">
    <property type="entry name" value="Myosin heavy chain"/>
    <property type="match status" value="1"/>
</dbReference>
<dbReference type="InterPro" id="IPR036961">
    <property type="entry name" value="Kinesin_motor_dom_sf"/>
</dbReference>
<dbReference type="PROSITE" id="PS51456">
    <property type="entry name" value="MYOSIN_MOTOR"/>
    <property type="match status" value="1"/>
</dbReference>
<keyword evidence="12" id="KW-1185">Reference proteome</keyword>
<dbReference type="PROSITE" id="PS51844">
    <property type="entry name" value="SH3_LIKE"/>
    <property type="match status" value="1"/>
</dbReference>
<dbReference type="GO" id="GO:0051015">
    <property type="term" value="F:actin filament binding"/>
    <property type="evidence" value="ECO:0007669"/>
    <property type="project" value="InterPro"/>
</dbReference>
<dbReference type="Gene3D" id="1.20.58.530">
    <property type="match status" value="1"/>
</dbReference>
<feature type="non-terminal residue" evidence="11">
    <location>
        <position position="594"/>
    </location>
</feature>
<evidence type="ECO:0000259" key="9">
    <source>
        <dbReference type="PROSITE" id="PS51456"/>
    </source>
</evidence>
<dbReference type="GO" id="GO:0000146">
    <property type="term" value="F:microfilament motor activity"/>
    <property type="evidence" value="ECO:0007669"/>
    <property type="project" value="TreeGrafter"/>
</dbReference>
<dbReference type="Gene3D" id="3.40.850.10">
    <property type="entry name" value="Kinesin motor domain"/>
    <property type="match status" value="1"/>
</dbReference>
<dbReference type="InterPro" id="IPR027417">
    <property type="entry name" value="P-loop_NTPase"/>
</dbReference>
<dbReference type="Gene3D" id="1.20.120.720">
    <property type="entry name" value="Myosin VI head, motor domain, U50 subdomain"/>
    <property type="match status" value="1"/>
</dbReference>
<dbReference type="SUPFAM" id="SSF52540">
    <property type="entry name" value="P-loop containing nucleoside triphosphate hydrolases"/>
    <property type="match status" value="1"/>
</dbReference>
<evidence type="ECO:0000256" key="1">
    <source>
        <dbReference type="ARBA" id="ARBA00008314"/>
    </source>
</evidence>
<dbReference type="GO" id="GO:0007015">
    <property type="term" value="P:actin filament organization"/>
    <property type="evidence" value="ECO:0007669"/>
    <property type="project" value="TreeGrafter"/>
</dbReference>
<evidence type="ECO:0000259" key="10">
    <source>
        <dbReference type="PROSITE" id="PS51844"/>
    </source>
</evidence>
<dbReference type="GO" id="GO:0016459">
    <property type="term" value="C:myosin complex"/>
    <property type="evidence" value="ECO:0007669"/>
    <property type="project" value="UniProtKB-KW"/>
</dbReference>
<comment type="similarity">
    <text evidence="1 8">Belongs to the TRAFAC class myosin-kinesin ATPase superfamily. Myosin family.</text>
</comment>
<dbReference type="PRINTS" id="PR00193">
    <property type="entry name" value="MYOSINHEAVY"/>
</dbReference>
<dbReference type="Pfam" id="PF00063">
    <property type="entry name" value="Myosin_head"/>
    <property type="match status" value="1"/>
</dbReference>
<proteinExistence type="inferred from homology"/>
<protein>
    <submittedName>
        <fullName evidence="11">MYSS protein</fullName>
    </submittedName>
</protein>
<dbReference type="Proteomes" id="UP000519115">
    <property type="component" value="Unassembled WGS sequence"/>
</dbReference>
<evidence type="ECO:0000256" key="4">
    <source>
        <dbReference type="ARBA" id="ARBA00023054"/>
    </source>
</evidence>
<keyword evidence="5 8" id="KW-0518">Myosin</keyword>
<keyword evidence="6 8" id="KW-0505">Motor protein</keyword>